<evidence type="ECO:0008006" key="2">
    <source>
        <dbReference type="Google" id="ProtNLM"/>
    </source>
</evidence>
<proteinExistence type="predicted"/>
<organism evidence="1">
    <name type="scientific">hydrothermal vent metagenome</name>
    <dbReference type="NCBI Taxonomy" id="652676"/>
    <lineage>
        <taxon>unclassified sequences</taxon>
        <taxon>metagenomes</taxon>
        <taxon>ecological metagenomes</taxon>
    </lineage>
</organism>
<name>A0A3B0WCA8_9ZZZZ</name>
<reference evidence="1" key="1">
    <citation type="submission" date="2018-06" db="EMBL/GenBank/DDBJ databases">
        <authorList>
            <person name="Zhirakovskaya E."/>
        </authorList>
    </citation>
    <scope>NUCLEOTIDE SEQUENCE</scope>
</reference>
<dbReference type="EMBL" id="UOEX01000377">
    <property type="protein sequence ID" value="VAW41274.1"/>
    <property type="molecule type" value="Genomic_DNA"/>
</dbReference>
<dbReference type="AlphaFoldDB" id="A0A3B0WCA8"/>
<evidence type="ECO:0000313" key="1">
    <source>
        <dbReference type="EMBL" id="VAW41274.1"/>
    </source>
</evidence>
<protein>
    <recommendedName>
        <fullName evidence="2">DHHA1 domain-containing protein</fullName>
    </recommendedName>
</protein>
<dbReference type="InterPro" id="IPR038763">
    <property type="entry name" value="DHH_sf"/>
</dbReference>
<accession>A0A3B0WCA8</accession>
<sequence>MRYFDVFNGDADGICALHQLRLAAPRPGAHLITGVKRNIKLLEGPTLNKAEAGDEITVLDVSMSSNHAALLELLKRGCLVFYVDHHFSGDIPDTPLLSAHIDPAPEVCTSMIVDRLLSGRYRPWAVVAAFGDNLHEAARQTAAGLNLSESELDALRELGELLNYNGYGAVMDDLYFRPDELYQALHPFTDPFDFIAESEALGRLRQGYENDMERARDCAPLEENEAGRIYQFPAASWSKRVAGVFINERAREREDLAHALLVDNGDNTLMVSVRAPLTNRQGADALCLNFPTGGGRRAAAGINALPEEQSHRFARKFIEVFAS</sequence>
<dbReference type="SUPFAM" id="SSF64182">
    <property type="entry name" value="DHH phosphoesterases"/>
    <property type="match status" value="1"/>
</dbReference>
<gene>
    <name evidence="1" type="ORF">MNBD_DELTA03-591</name>
</gene>